<comment type="caution">
    <text evidence="1">The sequence shown here is derived from an EMBL/GenBank/DDBJ whole genome shotgun (WGS) entry which is preliminary data.</text>
</comment>
<keyword evidence="2" id="KW-1185">Reference proteome</keyword>
<organism evidence="1 2">
    <name type="scientific">Roseateles terrae</name>
    <dbReference type="NCBI Taxonomy" id="431060"/>
    <lineage>
        <taxon>Bacteria</taxon>
        <taxon>Pseudomonadati</taxon>
        <taxon>Pseudomonadota</taxon>
        <taxon>Betaproteobacteria</taxon>
        <taxon>Burkholderiales</taxon>
        <taxon>Sphaerotilaceae</taxon>
        <taxon>Roseateles</taxon>
    </lineage>
</organism>
<sequence length="190" mass="21069">MTATYANSKAVHGALKRLLSPWFIQNGWKRRPGYACAFLRSSASGQWCLWVQVNSWGGSLSGSSFTLNLIRLEGGDAELITGPDSRVLLTLTDAEKGEAFCIAQELATRIPDPAATHAVHQWAQLPGYEGEQWRQRLADLRMVNPDAWAPGVDVWLPYYAVEDLEAWVTFLLPRLQRLLNATDNTAIAGQ</sequence>
<name>A0ABR6GP64_9BURK</name>
<dbReference type="RefSeq" id="WP_088449793.1">
    <property type="nucleotide sequence ID" value="NZ_JACHXO010000002.1"/>
</dbReference>
<dbReference type="EMBL" id="JACHXO010000002">
    <property type="protein sequence ID" value="MBB3193892.1"/>
    <property type="molecule type" value="Genomic_DNA"/>
</dbReference>
<protein>
    <recommendedName>
        <fullName evidence="3">DUF4304 domain-containing protein</fullName>
    </recommendedName>
</protein>
<dbReference type="Proteomes" id="UP000574369">
    <property type="component" value="Unassembled WGS sequence"/>
</dbReference>
<evidence type="ECO:0000313" key="1">
    <source>
        <dbReference type="EMBL" id="MBB3193892.1"/>
    </source>
</evidence>
<evidence type="ECO:0008006" key="3">
    <source>
        <dbReference type="Google" id="ProtNLM"/>
    </source>
</evidence>
<reference evidence="1 2" key="1">
    <citation type="submission" date="2020-08" db="EMBL/GenBank/DDBJ databases">
        <title>Genomic Encyclopedia of Type Strains, Phase III (KMG-III): the genomes of soil and plant-associated and newly described type strains.</title>
        <authorList>
            <person name="Whitman W."/>
        </authorList>
    </citation>
    <scope>NUCLEOTIDE SEQUENCE [LARGE SCALE GENOMIC DNA]</scope>
    <source>
        <strain evidence="1 2">CECT 7247</strain>
    </source>
</reference>
<gene>
    <name evidence="1" type="ORF">FHS28_001277</name>
</gene>
<proteinExistence type="predicted"/>
<accession>A0ABR6GP64</accession>
<evidence type="ECO:0000313" key="2">
    <source>
        <dbReference type="Proteomes" id="UP000574369"/>
    </source>
</evidence>